<feature type="transmembrane region" description="Helical" evidence="4">
    <location>
        <begin position="438"/>
        <end position="461"/>
    </location>
</feature>
<dbReference type="InterPro" id="IPR003137">
    <property type="entry name" value="PA_domain"/>
</dbReference>
<evidence type="ECO:0000313" key="8">
    <source>
        <dbReference type="Proteomes" id="UP000789595"/>
    </source>
</evidence>
<keyword evidence="1 5" id="KW-0732">Signal</keyword>
<feature type="compositionally biased region" description="Acidic residues" evidence="3">
    <location>
        <begin position="141"/>
        <end position="156"/>
    </location>
</feature>
<organism evidence="7 8">
    <name type="scientific">Pelagomonas calceolata</name>
    <dbReference type="NCBI Taxonomy" id="35677"/>
    <lineage>
        <taxon>Eukaryota</taxon>
        <taxon>Sar</taxon>
        <taxon>Stramenopiles</taxon>
        <taxon>Ochrophyta</taxon>
        <taxon>Pelagophyceae</taxon>
        <taxon>Pelagomonadales</taxon>
        <taxon>Pelagomonadaceae</taxon>
        <taxon>Pelagomonas</taxon>
    </lineage>
</organism>
<dbReference type="InterPro" id="IPR046450">
    <property type="entry name" value="PA_dom_sf"/>
</dbReference>
<sequence>MARLPLLAASLAALTASSSVPQVERSASYPKRSSADSALLEWGNSAIIHNADGVVARFGPAATHPEFELGIEADLVTASPRQGCEALSNAAKALTQIVVMYRGGCSFRKKLENAEAAGAAALIVVNNDRRSPDRAFAMSLDADEEVDRPDDGPDPDQDAKIRTPSLMVSYAAGQQLREHGPRRMRIFAGGDRPFIESVTDAAPLLYLVHNAIMDSEIEAAKAKLAPYLLPHPPGRSNEAPIHRATRSLGALRGAQLTAFYDRVASIVGYPVDHLSEPILERRRAGQPYALREDRALLPLNPRGVEDARARTIMTVYCYLDDVKDEDGGALYFARARPGAVRVRVRKGLAAIFYSALEDGTLDRTAAHGDAPLRSGAEAWVLALRVYDRPRPLARRVILPAVLWLPFGGAPPKALAVASYRFFARAVGDEKAPAAVDAALWALAALLFAPLGVAAFLAYKAFEKSRAPPKRVVSQPEKKSRKSKKKD</sequence>
<feature type="region of interest" description="Disordered" evidence="3">
    <location>
        <begin position="464"/>
        <end position="486"/>
    </location>
</feature>
<dbReference type="PANTHER" id="PTHR22702:SF1">
    <property type="entry name" value="PROTEASE-ASSOCIATED DOMAIN-CONTAINING PROTEIN 1"/>
    <property type="match status" value="1"/>
</dbReference>
<dbReference type="EMBL" id="CAKKNE010000003">
    <property type="protein sequence ID" value="CAH0371086.1"/>
    <property type="molecule type" value="Genomic_DNA"/>
</dbReference>
<gene>
    <name evidence="7" type="ORF">PECAL_3P10090</name>
</gene>
<evidence type="ECO:0000256" key="3">
    <source>
        <dbReference type="SAM" id="MobiDB-lite"/>
    </source>
</evidence>
<name>A0A8J2SN61_9STRA</name>
<dbReference type="Proteomes" id="UP000789595">
    <property type="component" value="Unassembled WGS sequence"/>
</dbReference>
<dbReference type="Pfam" id="PF02225">
    <property type="entry name" value="PA"/>
    <property type="match status" value="1"/>
</dbReference>
<evidence type="ECO:0000256" key="1">
    <source>
        <dbReference type="ARBA" id="ARBA00022729"/>
    </source>
</evidence>
<evidence type="ECO:0000256" key="4">
    <source>
        <dbReference type="SAM" id="Phobius"/>
    </source>
</evidence>
<dbReference type="OrthoDB" id="420380at2759"/>
<dbReference type="Gene3D" id="3.50.30.30">
    <property type="match status" value="1"/>
</dbReference>
<dbReference type="PANTHER" id="PTHR22702">
    <property type="entry name" value="PROTEASE-ASSOCIATED DOMAIN-CONTAINING PROTEIN"/>
    <property type="match status" value="1"/>
</dbReference>
<proteinExistence type="predicted"/>
<keyword evidence="4" id="KW-0812">Transmembrane</keyword>
<evidence type="ECO:0000256" key="5">
    <source>
        <dbReference type="SAM" id="SignalP"/>
    </source>
</evidence>
<dbReference type="SUPFAM" id="SSF52025">
    <property type="entry name" value="PA domain"/>
    <property type="match status" value="1"/>
</dbReference>
<dbReference type="AlphaFoldDB" id="A0A8J2SN61"/>
<dbReference type="Gene3D" id="2.60.120.620">
    <property type="entry name" value="q2cbj1_9rhob like domain"/>
    <property type="match status" value="1"/>
</dbReference>
<keyword evidence="4" id="KW-0472">Membrane</keyword>
<feature type="signal peptide" evidence="5">
    <location>
        <begin position="1"/>
        <end position="17"/>
    </location>
</feature>
<evidence type="ECO:0000259" key="6">
    <source>
        <dbReference type="Pfam" id="PF02225"/>
    </source>
</evidence>
<feature type="chain" id="PRO_5035260670" description="PA domain-containing protein" evidence="5">
    <location>
        <begin position="18"/>
        <end position="486"/>
    </location>
</feature>
<evidence type="ECO:0000256" key="2">
    <source>
        <dbReference type="ARBA" id="ARBA00023180"/>
    </source>
</evidence>
<keyword evidence="2" id="KW-0325">Glycoprotein</keyword>
<keyword evidence="4" id="KW-1133">Transmembrane helix</keyword>
<feature type="domain" description="PA" evidence="6">
    <location>
        <begin position="72"/>
        <end position="176"/>
    </location>
</feature>
<feature type="region of interest" description="Disordered" evidence="3">
    <location>
        <begin position="139"/>
        <end position="161"/>
    </location>
</feature>
<evidence type="ECO:0000313" key="7">
    <source>
        <dbReference type="EMBL" id="CAH0371086.1"/>
    </source>
</evidence>
<comment type="caution">
    <text evidence="7">The sequence shown here is derived from an EMBL/GenBank/DDBJ whole genome shotgun (WGS) entry which is preliminary data.</text>
</comment>
<reference evidence="7" key="1">
    <citation type="submission" date="2021-11" db="EMBL/GenBank/DDBJ databases">
        <authorList>
            <consortium name="Genoscope - CEA"/>
            <person name="William W."/>
        </authorList>
    </citation>
    <scope>NUCLEOTIDE SEQUENCE</scope>
</reference>
<keyword evidence="8" id="KW-1185">Reference proteome</keyword>
<protein>
    <recommendedName>
        <fullName evidence="6">PA domain-containing protein</fullName>
    </recommendedName>
</protein>
<accession>A0A8J2SN61</accession>